<feature type="domain" description="F-box" evidence="1">
    <location>
        <begin position="22"/>
        <end position="68"/>
    </location>
</feature>
<organism evidence="2 3">
    <name type="scientific">Postia placenta MAD-698-R-SB12</name>
    <dbReference type="NCBI Taxonomy" id="670580"/>
    <lineage>
        <taxon>Eukaryota</taxon>
        <taxon>Fungi</taxon>
        <taxon>Dikarya</taxon>
        <taxon>Basidiomycota</taxon>
        <taxon>Agaricomycotina</taxon>
        <taxon>Agaricomycetes</taxon>
        <taxon>Polyporales</taxon>
        <taxon>Adustoporiaceae</taxon>
        <taxon>Rhodonia</taxon>
    </lineage>
</organism>
<keyword evidence="3" id="KW-1185">Reference proteome</keyword>
<name>A0A1X6NBS0_9APHY</name>
<dbReference type="GeneID" id="36323295"/>
<dbReference type="InterPro" id="IPR001810">
    <property type="entry name" value="F-box_dom"/>
</dbReference>
<dbReference type="Gene3D" id="1.20.1280.50">
    <property type="match status" value="1"/>
</dbReference>
<dbReference type="Pfam" id="PF00646">
    <property type="entry name" value="F-box"/>
    <property type="match status" value="1"/>
</dbReference>
<dbReference type="SUPFAM" id="SSF81383">
    <property type="entry name" value="F-box domain"/>
    <property type="match status" value="1"/>
</dbReference>
<dbReference type="Proteomes" id="UP000194127">
    <property type="component" value="Unassembled WGS sequence"/>
</dbReference>
<reference evidence="2 3" key="1">
    <citation type="submission" date="2017-04" db="EMBL/GenBank/DDBJ databases">
        <title>Genome Sequence of the Model Brown-Rot Fungus Postia placenta SB12.</title>
        <authorList>
            <consortium name="DOE Joint Genome Institute"/>
            <person name="Gaskell J."/>
            <person name="Kersten P."/>
            <person name="Larrondo L.F."/>
            <person name="Canessa P."/>
            <person name="Martinez D."/>
            <person name="Hibbett D."/>
            <person name="Schmoll M."/>
            <person name="Kubicek C.P."/>
            <person name="Martinez A.T."/>
            <person name="Yadav J."/>
            <person name="Master E."/>
            <person name="Magnuson J.K."/>
            <person name="James T."/>
            <person name="Yaver D."/>
            <person name="Berka R."/>
            <person name="Labutti K."/>
            <person name="Lipzen A."/>
            <person name="Aerts A."/>
            <person name="Barry K."/>
            <person name="Henrissat B."/>
            <person name="Blanchette R."/>
            <person name="Grigoriev I."/>
            <person name="Cullen D."/>
        </authorList>
    </citation>
    <scope>NUCLEOTIDE SEQUENCE [LARGE SCALE GENOMIC DNA]</scope>
    <source>
        <strain evidence="2 3">MAD-698-R-SB12</strain>
    </source>
</reference>
<dbReference type="STRING" id="670580.A0A1X6NBS0"/>
<sequence length="542" mass="60569">MISMTPSASAEMQLSRQVCAQRGSIHALPDDIMLLIIGFIEVKDILSIRKASKRFYTITKLRWVWHDAMKRHVIDRGLPVPAADADLKAFSAEHLEARAVHAARFHDNWCSSKPKATRKIEFRADRPLLDDLNYQNGTSVSQIFFLPGRNGEFLVTAVGRVITCWEVPLDGSGAYRVAEWVSSKKIDQLVMNEDPRHPVVLAYVSGDPNPQGAVELCALSLDTFHGCFHMRAKLRGHRANILPLHVCHGDYVIFGDPLIAWFTMSPSEIKTLGAYHSPTVQEGESDDILAVKVVNRYMVVVRQRSCAIDYAPSWNGKRITYSAMKMAVMAFDNIVSEAVIVVRNTTVKRADEPEPEWPSEPVTVLARCTYDGLDTLQQFDLLPQRYFPVVVTEDESGKPVNIFRFPCIFPPRFTRVVVTAPSCRGLYVTRSGKGFWIETRNVTSRHSVHPARCIVGFQVASNPESEAVMAEIRAAGVKQGCIPITEVGNGLEICRDALYARRCDMSEILWKKYSLACAALEDTVGRIAIGDRMGKVEVLDFA</sequence>
<evidence type="ECO:0000259" key="1">
    <source>
        <dbReference type="PROSITE" id="PS50181"/>
    </source>
</evidence>
<dbReference type="AlphaFoldDB" id="A0A1X6NBS0"/>
<dbReference type="PROSITE" id="PS50181">
    <property type="entry name" value="FBOX"/>
    <property type="match status" value="1"/>
</dbReference>
<evidence type="ECO:0000313" key="3">
    <source>
        <dbReference type="Proteomes" id="UP000194127"/>
    </source>
</evidence>
<dbReference type="SMART" id="SM00256">
    <property type="entry name" value="FBOX"/>
    <property type="match status" value="1"/>
</dbReference>
<gene>
    <name evidence="2" type="ORF">POSPLADRAFT_1043573</name>
</gene>
<dbReference type="EMBL" id="KZ110592">
    <property type="protein sequence ID" value="OSX66075.1"/>
    <property type="molecule type" value="Genomic_DNA"/>
</dbReference>
<accession>A0A1X6NBS0</accession>
<evidence type="ECO:0000313" key="2">
    <source>
        <dbReference type="EMBL" id="OSX66075.1"/>
    </source>
</evidence>
<dbReference type="OrthoDB" id="2688364at2759"/>
<protein>
    <recommendedName>
        <fullName evidence="1">F-box domain-containing protein</fullName>
    </recommendedName>
</protein>
<proteinExistence type="predicted"/>
<dbReference type="RefSeq" id="XP_024342869.1">
    <property type="nucleotide sequence ID" value="XM_024478345.1"/>
</dbReference>
<dbReference type="InterPro" id="IPR036047">
    <property type="entry name" value="F-box-like_dom_sf"/>
</dbReference>